<accession>A0AAD7W437</accession>
<dbReference type="EMBL" id="JAINUG010000303">
    <property type="protein sequence ID" value="KAJ8379025.1"/>
    <property type="molecule type" value="Genomic_DNA"/>
</dbReference>
<proteinExistence type="predicted"/>
<dbReference type="PROSITE" id="PS50878">
    <property type="entry name" value="RT_POL"/>
    <property type="match status" value="1"/>
</dbReference>
<dbReference type="PANTHER" id="PTHR47027">
    <property type="entry name" value="REVERSE TRANSCRIPTASE DOMAIN-CONTAINING PROTEIN"/>
    <property type="match status" value="1"/>
</dbReference>
<dbReference type="InterPro" id="IPR036691">
    <property type="entry name" value="Endo/exonu/phosph_ase_sf"/>
</dbReference>
<dbReference type="Pfam" id="PF14529">
    <property type="entry name" value="Exo_endo_phos_2"/>
    <property type="match status" value="1"/>
</dbReference>
<dbReference type="Gene3D" id="3.60.10.10">
    <property type="entry name" value="Endonuclease/exonuclease/phosphatase"/>
    <property type="match status" value="1"/>
</dbReference>
<feature type="domain" description="Reverse transcriptase" evidence="1">
    <location>
        <begin position="211"/>
        <end position="535"/>
    </location>
</feature>
<reference evidence="2" key="1">
    <citation type="journal article" date="2023" name="Science">
        <title>Genome structures resolve the early diversification of teleost fishes.</title>
        <authorList>
            <person name="Parey E."/>
            <person name="Louis A."/>
            <person name="Montfort J."/>
            <person name="Bouchez O."/>
            <person name="Roques C."/>
            <person name="Iampietro C."/>
            <person name="Lluch J."/>
            <person name="Castinel A."/>
            <person name="Donnadieu C."/>
            <person name="Desvignes T."/>
            <person name="Floi Bucao C."/>
            <person name="Jouanno E."/>
            <person name="Wen M."/>
            <person name="Mejri S."/>
            <person name="Dirks R."/>
            <person name="Jansen H."/>
            <person name="Henkel C."/>
            <person name="Chen W.J."/>
            <person name="Zahm M."/>
            <person name="Cabau C."/>
            <person name="Klopp C."/>
            <person name="Thompson A.W."/>
            <person name="Robinson-Rechavi M."/>
            <person name="Braasch I."/>
            <person name="Lecointre G."/>
            <person name="Bobe J."/>
            <person name="Postlethwait J.H."/>
            <person name="Berthelot C."/>
            <person name="Roest Crollius H."/>
            <person name="Guiguen Y."/>
        </authorList>
    </citation>
    <scope>NUCLEOTIDE SEQUENCE</scope>
    <source>
        <strain evidence="2">NC1722</strain>
    </source>
</reference>
<gene>
    <name evidence="2" type="ORF">AAFF_G00231940</name>
</gene>
<name>A0AAD7W437_9TELE</name>
<keyword evidence="3" id="KW-1185">Reference proteome</keyword>
<protein>
    <recommendedName>
        <fullName evidence="1">Reverse transcriptase domain-containing protein</fullName>
    </recommendedName>
</protein>
<sequence>MDQYHWNILGISELCWKSFGETSTDKGHKLYFSGKGNKHEHGVGFLVHKDILGTVMGCQPVSSRLITIRLIATPFNITIIQAYAPTSTYQDSEVEDIYEQLQAVLDQTPKKDIIIMQGDWNAKVGEDAYPNWKDTCGPYSNIKTNDRGLRLLEFARYNNLMLANTLGLHKASRRWTWHSPNGEHHNQIDYILVKKRFQSSVNIGRTRSFPKADIGSDHDLVLMSFRLRLKKIKSSKARPVNVLTEEQKILDRWTEYCSELYNRIPNGDPAVLSCPQTTEDDEKLPILREEVEAAVRSLKKGKAAGVDNIPAELLQAGGEAIIDVLTIICNKIWQSGRSTTEQIFNLRIICEKHLQHQQPLYHVFVDFKKAFDRVWHAALWATMRKYNISPNLVSIIQNLYDKATSAVLHNGAFGDWFRTMTGVRQGCLLSPLLFNIFLERIMADALEDHEGSVSIGGRTITNLRFADDIDGLARGEKELASLVERLDVTSRAYGMEISMEKTKLMTNNNNIMSDIRVNGQALDCVSSFKYLGAIVSDEGSKKEVLARIAQTTAALTQLKPIWKDKNISLGSKVRLLRSLVISIFLYACESWTLTAEIHQRIQSLEMRCYRRLLGISYTQHITNMEILQRISQAIGRHDDLLTIVKKRKLRWYGHITRSSGLAKTILQGTVQGGRKRGRQKKRWEDNIQEWTQLRLSETVQAAEDRERWRELVDRSSVVPQRPSGVMG</sequence>
<dbReference type="InterPro" id="IPR043502">
    <property type="entry name" value="DNA/RNA_pol_sf"/>
</dbReference>
<dbReference type="SUPFAM" id="SSF56672">
    <property type="entry name" value="DNA/RNA polymerases"/>
    <property type="match status" value="1"/>
</dbReference>
<dbReference type="CDD" id="cd09076">
    <property type="entry name" value="L1-EN"/>
    <property type="match status" value="1"/>
</dbReference>
<evidence type="ECO:0000313" key="3">
    <source>
        <dbReference type="Proteomes" id="UP001221898"/>
    </source>
</evidence>
<dbReference type="AlphaFoldDB" id="A0AAD7W437"/>
<dbReference type="SUPFAM" id="SSF56219">
    <property type="entry name" value="DNase I-like"/>
    <property type="match status" value="1"/>
</dbReference>
<dbReference type="PANTHER" id="PTHR47027:SF20">
    <property type="entry name" value="REVERSE TRANSCRIPTASE-LIKE PROTEIN WITH RNA-DIRECTED DNA POLYMERASE DOMAIN"/>
    <property type="match status" value="1"/>
</dbReference>
<evidence type="ECO:0000313" key="2">
    <source>
        <dbReference type="EMBL" id="KAJ8379025.1"/>
    </source>
</evidence>
<dbReference type="Proteomes" id="UP001221898">
    <property type="component" value="Unassembled WGS sequence"/>
</dbReference>
<dbReference type="CDD" id="cd01650">
    <property type="entry name" value="RT_nLTR_like"/>
    <property type="match status" value="1"/>
</dbReference>
<comment type="caution">
    <text evidence="2">The sequence shown here is derived from an EMBL/GenBank/DDBJ whole genome shotgun (WGS) entry which is preliminary data.</text>
</comment>
<evidence type="ECO:0000259" key="1">
    <source>
        <dbReference type="PROSITE" id="PS50878"/>
    </source>
</evidence>
<dbReference type="GO" id="GO:0003824">
    <property type="term" value="F:catalytic activity"/>
    <property type="evidence" value="ECO:0007669"/>
    <property type="project" value="InterPro"/>
</dbReference>
<dbReference type="InterPro" id="IPR005135">
    <property type="entry name" value="Endo/exonuclease/phosphatase"/>
</dbReference>
<dbReference type="InterPro" id="IPR000477">
    <property type="entry name" value="RT_dom"/>
</dbReference>
<dbReference type="Pfam" id="PF00078">
    <property type="entry name" value="RVT_1"/>
    <property type="match status" value="1"/>
</dbReference>
<organism evidence="2 3">
    <name type="scientific">Aldrovandia affinis</name>
    <dbReference type="NCBI Taxonomy" id="143900"/>
    <lineage>
        <taxon>Eukaryota</taxon>
        <taxon>Metazoa</taxon>
        <taxon>Chordata</taxon>
        <taxon>Craniata</taxon>
        <taxon>Vertebrata</taxon>
        <taxon>Euteleostomi</taxon>
        <taxon>Actinopterygii</taxon>
        <taxon>Neopterygii</taxon>
        <taxon>Teleostei</taxon>
        <taxon>Notacanthiformes</taxon>
        <taxon>Halosauridae</taxon>
        <taxon>Aldrovandia</taxon>
    </lineage>
</organism>